<evidence type="ECO:0000256" key="4">
    <source>
        <dbReference type="RuleBase" id="RU003682"/>
    </source>
</evidence>
<dbReference type="PROSITE" id="PS51471">
    <property type="entry name" value="FE2OG_OXY"/>
    <property type="match status" value="1"/>
</dbReference>
<evidence type="ECO:0000256" key="2">
    <source>
        <dbReference type="ARBA" id="ARBA00022723"/>
    </source>
</evidence>
<dbReference type="AlphaFoldDB" id="A0A803MC24"/>
<evidence type="ECO:0000256" key="3">
    <source>
        <dbReference type="ARBA" id="ARBA00023004"/>
    </source>
</evidence>
<dbReference type="SUPFAM" id="SSF51197">
    <property type="entry name" value="Clavaminate synthase-like"/>
    <property type="match status" value="1"/>
</dbReference>
<reference evidence="7" key="2">
    <citation type="submission" date="2021-03" db="UniProtKB">
        <authorList>
            <consortium name="EnsemblPlants"/>
        </authorList>
    </citation>
    <scope>IDENTIFICATION</scope>
</reference>
<accession>A0A803MC24</accession>
<dbReference type="Pfam" id="PF03171">
    <property type="entry name" value="2OG-FeII_Oxy"/>
    <property type="match status" value="1"/>
</dbReference>
<dbReference type="Gene3D" id="2.60.120.330">
    <property type="entry name" value="B-lactam Antibiotic, Isopenicillin N Synthase, Chain"/>
    <property type="match status" value="1"/>
</dbReference>
<name>A0A803MC24_CHEQI</name>
<dbReference type="Gramene" id="AUR62027017-RA">
    <property type="protein sequence ID" value="AUR62027017-RA:cds"/>
    <property type="gene ID" value="AUR62027017"/>
</dbReference>
<keyword evidence="8" id="KW-1185">Reference proteome</keyword>
<keyword evidence="2 4" id="KW-0479">Metal-binding</keyword>
<dbReference type="InterPro" id="IPR026992">
    <property type="entry name" value="DIOX_N"/>
</dbReference>
<dbReference type="PANTHER" id="PTHR47991">
    <property type="entry name" value="OXOGLUTARATE/IRON-DEPENDENT DIOXYGENASE"/>
    <property type="match status" value="1"/>
</dbReference>
<sequence length="362" mass="41064">MDTQDSFHETSIVSQDGSLRVLKVPVVQELARHGVQDVPKMFLRPPSDTLSTAISCLPENFPSISMARLRASEVEERKYELQKLADGLREYGMVLVRDHGIPFSLLSAAKEVIKGFFKLSFEEKKRSVGTYASVDNMGYGRNFVKSDDKPLDWIDRLTMKSWVNPRFVVIREVIESYTEEARKLSDDILQALAEALSLEKNAFVKFFDPKTREINVRINYYPPCPKPKSTMGLSPHTDGTVLTLLMQFDTSGGLQVMHKDKKIWLSVPWPTDALLVNAGDFPEIMSNAKVQSSWHRAVTQADSEQYSLALFCNPPLSKEIKRVESDDSSDYEYTKVVVSDYLQHFYKVSPTLSKVAIQYAMV</sequence>
<dbReference type="InterPro" id="IPR044861">
    <property type="entry name" value="IPNS-like_FE2OG_OXY"/>
</dbReference>
<evidence type="ECO:0000313" key="7">
    <source>
        <dbReference type="EnsemblPlants" id="AUR62027017-RA:cds"/>
    </source>
</evidence>
<protein>
    <recommendedName>
        <fullName evidence="6">Fe2OG dioxygenase domain-containing protein</fullName>
    </recommendedName>
</protein>
<dbReference type="EnsemblPlants" id="AUR62027017-RA">
    <property type="protein sequence ID" value="AUR62027017-RA:cds"/>
    <property type="gene ID" value="AUR62027017"/>
</dbReference>
<dbReference type="InterPro" id="IPR027443">
    <property type="entry name" value="IPNS-like_sf"/>
</dbReference>
<dbReference type="GO" id="GO:0046872">
    <property type="term" value="F:metal ion binding"/>
    <property type="evidence" value="ECO:0007669"/>
    <property type="project" value="UniProtKB-KW"/>
</dbReference>
<proteinExistence type="inferred from homology"/>
<reference evidence="7" key="1">
    <citation type="journal article" date="2017" name="Nature">
        <title>The genome of Chenopodium quinoa.</title>
        <authorList>
            <person name="Jarvis D.E."/>
            <person name="Ho Y.S."/>
            <person name="Lightfoot D.J."/>
            <person name="Schmoeckel S.M."/>
            <person name="Li B."/>
            <person name="Borm T.J.A."/>
            <person name="Ohyanagi H."/>
            <person name="Mineta K."/>
            <person name="Michell C.T."/>
            <person name="Saber N."/>
            <person name="Kharbatia N.M."/>
            <person name="Rupper R.R."/>
            <person name="Sharp A.R."/>
            <person name="Dally N."/>
            <person name="Boughton B.A."/>
            <person name="Woo Y.H."/>
            <person name="Gao G."/>
            <person name="Schijlen E.G.W.M."/>
            <person name="Guo X."/>
            <person name="Momin A.A."/>
            <person name="Negrao S."/>
            <person name="Al-Babili S."/>
            <person name="Gehring C."/>
            <person name="Roessner U."/>
            <person name="Jung C."/>
            <person name="Murphy K."/>
            <person name="Arold S.T."/>
            <person name="Gojobori T."/>
            <person name="van der Linden C.G."/>
            <person name="van Loo E.N."/>
            <person name="Jellen E.N."/>
            <person name="Maughan P.J."/>
            <person name="Tester M."/>
        </authorList>
    </citation>
    <scope>NUCLEOTIDE SEQUENCE [LARGE SCALE GENOMIC DNA]</scope>
    <source>
        <strain evidence="7">cv. PI 614886</strain>
    </source>
</reference>
<evidence type="ECO:0000256" key="5">
    <source>
        <dbReference type="SAM" id="Coils"/>
    </source>
</evidence>
<evidence type="ECO:0000259" key="6">
    <source>
        <dbReference type="PROSITE" id="PS51471"/>
    </source>
</evidence>
<organism evidence="7 8">
    <name type="scientific">Chenopodium quinoa</name>
    <name type="common">Quinoa</name>
    <dbReference type="NCBI Taxonomy" id="63459"/>
    <lineage>
        <taxon>Eukaryota</taxon>
        <taxon>Viridiplantae</taxon>
        <taxon>Streptophyta</taxon>
        <taxon>Embryophyta</taxon>
        <taxon>Tracheophyta</taxon>
        <taxon>Spermatophyta</taxon>
        <taxon>Magnoliopsida</taxon>
        <taxon>eudicotyledons</taxon>
        <taxon>Gunneridae</taxon>
        <taxon>Pentapetalae</taxon>
        <taxon>Caryophyllales</taxon>
        <taxon>Chenopodiaceae</taxon>
        <taxon>Chenopodioideae</taxon>
        <taxon>Atripliceae</taxon>
        <taxon>Chenopodium</taxon>
    </lineage>
</organism>
<comment type="similarity">
    <text evidence="1 4">Belongs to the iron/ascorbate-dependent oxidoreductase family.</text>
</comment>
<feature type="coiled-coil region" evidence="5">
    <location>
        <begin position="174"/>
        <end position="201"/>
    </location>
</feature>
<dbReference type="InterPro" id="IPR050295">
    <property type="entry name" value="Plant_2OG-oxidoreductases"/>
</dbReference>
<keyword evidence="5" id="KW-0175">Coiled coil</keyword>
<dbReference type="InterPro" id="IPR005123">
    <property type="entry name" value="Oxoglu/Fe-dep_dioxygenase_dom"/>
</dbReference>
<dbReference type="Proteomes" id="UP000596660">
    <property type="component" value="Unplaced"/>
</dbReference>
<keyword evidence="3 4" id="KW-0408">Iron</keyword>
<evidence type="ECO:0000256" key="1">
    <source>
        <dbReference type="ARBA" id="ARBA00008056"/>
    </source>
</evidence>
<dbReference type="GO" id="GO:0016491">
    <property type="term" value="F:oxidoreductase activity"/>
    <property type="evidence" value="ECO:0007669"/>
    <property type="project" value="UniProtKB-KW"/>
</dbReference>
<dbReference type="Pfam" id="PF14226">
    <property type="entry name" value="DIOX_N"/>
    <property type="match status" value="1"/>
</dbReference>
<feature type="domain" description="Fe2OG dioxygenase" evidence="6">
    <location>
        <begin position="205"/>
        <end position="314"/>
    </location>
</feature>
<keyword evidence="4" id="KW-0560">Oxidoreductase</keyword>
<evidence type="ECO:0000313" key="8">
    <source>
        <dbReference type="Proteomes" id="UP000596660"/>
    </source>
</evidence>